<evidence type="ECO:0000256" key="5">
    <source>
        <dbReference type="ARBA" id="ARBA00022690"/>
    </source>
</evidence>
<comment type="subunit">
    <text evidence="3">Homodimer.</text>
</comment>
<keyword evidence="5 8" id="KW-0646">Protease inhibitor</keyword>
<name>A0A919UPJ0_9ACTN</name>
<dbReference type="InterPro" id="IPR036819">
    <property type="entry name" value="Subtilisin_inhibitor-like_sf"/>
</dbReference>
<dbReference type="InterPro" id="IPR000691">
    <property type="entry name" value="Prot_inh_I16_SSI"/>
</dbReference>
<keyword evidence="11" id="KW-1185">Reference proteome</keyword>
<dbReference type="PROSITE" id="PS00999">
    <property type="entry name" value="SSI"/>
    <property type="match status" value="1"/>
</dbReference>
<evidence type="ECO:0000256" key="4">
    <source>
        <dbReference type="ARBA" id="ARBA00022525"/>
    </source>
</evidence>
<dbReference type="Gene3D" id="3.30.350.10">
    <property type="entry name" value="Subtilisin inhibitor-like"/>
    <property type="match status" value="1"/>
</dbReference>
<dbReference type="InterPro" id="IPR020054">
    <property type="entry name" value="Prot_inh_SSI_I16_CS"/>
</dbReference>
<evidence type="ECO:0000259" key="9">
    <source>
        <dbReference type="Pfam" id="PF00720"/>
    </source>
</evidence>
<evidence type="ECO:0000256" key="6">
    <source>
        <dbReference type="ARBA" id="ARBA00022900"/>
    </source>
</evidence>
<evidence type="ECO:0000256" key="7">
    <source>
        <dbReference type="ARBA" id="ARBA00023157"/>
    </source>
</evidence>
<protein>
    <recommendedName>
        <fullName evidence="9">Subtilisin inhibitor domain-containing protein</fullName>
    </recommendedName>
</protein>
<dbReference type="GO" id="GO:0005576">
    <property type="term" value="C:extracellular region"/>
    <property type="evidence" value="ECO:0007669"/>
    <property type="project" value="UniProtKB-SubCell"/>
</dbReference>
<dbReference type="EMBL" id="BOOA01000100">
    <property type="protein sequence ID" value="GIH28894.1"/>
    <property type="molecule type" value="Genomic_DNA"/>
</dbReference>
<accession>A0A919UPJ0</accession>
<evidence type="ECO:0000313" key="11">
    <source>
        <dbReference type="Proteomes" id="UP000640052"/>
    </source>
</evidence>
<dbReference type="GO" id="GO:0004867">
    <property type="term" value="F:serine-type endopeptidase inhibitor activity"/>
    <property type="evidence" value="ECO:0007669"/>
    <property type="project" value="UniProtKB-KW"/>
</dbReference>
<organism evidence="10 11">
    <name type="scientific">Acrocarpospora phusangensis</name>
    <dbReference type="NCBI Taxonomy" id="1070424"/>
    <lineage>
        <taxon>Bacteria</taxon>
        <taxon>Bacillati</taxon>
        <taxon>Actinomycetota</taxon>
        <taxon>Actinomycetes</taxon>
        <taxon>Streptosporangiales</taxon>
        <taxon>Streptosporangiaceae</taxon>
        <taxon>Acrocarpospora</taxon>
    </lineage>
</organism>
<keyword evidence="7" id="KW-1015">Disulfide bond</keyword>
<dbReference type="SUPFAM" id="SSF55399">
    <property type="entry name" value="Subtilisin inhibitor"/>
    <property type="match status" value="1"/>
</dbReference>
<keyword evidence="6 8" id="KW-0722">Serine protease inhibitor</keyword>
<dbReference type="InterPro" id="IPR023549">
    <property type="entry name" value="Subtilisin_inhibitor"/>
</dbReference>
<evidence type="ECO:0000256" key="2">
    <source>
        <dbReference type="ARBA" id="ARBA00010472"/>
    </source>
</evidence>
<reference evidence="10" key="1">
    <citation type="submission" date="2021-01" db="EMBL/GenBank/DDBJ databases">
        <title>Whole genome shotgun sequence of Acrocarpospora phusangensis NBRC 108782.</title>
        <authorList>
            <person name="Komaki H."/>
            <person name="Tamura T."/>
        </authorList>
    </citation>
    <scope>NUCLEOTIDE SEQUENCE</scope>
    <source>
        <strain evidence="10">NBRC 108782</strain>
    </source>
</reference>
<proteinExistence type="inferred from homology"/>
<evidence type="ECO:0000256" key="3">
    <source>
        <dbReference type="ARBA" id="ARBA00011738"/>
    </source>
</evidence>
<comment type="caution">
    <text evidence="10">The sequence shown here is derived from an EMBL/GenBank/DDBJ whole genome shotgun (WGS) entry which is preliminary data.</text>
</comment>
<dbReference type="PRINTS" id="PR00294">
    <property type="entry name" value="SSBTLNINHBTR"/>
</dbReference>
<evidence type="ECO:0000313" key="10">
    <source>
        <dbReference type="EMBL" id="GIH28894.1"/>
    </source>
</evidence>
<comment type="similarity">
    <text evidence="2 8">Belongs to the protease inhibitor I16 (SSI) family.</text>
</comment>
<gene>
    <name evidence="10" type="ORF">Aph01nite_72040</name>
</gene>
<dbReference type="Proteomes" id="UP000640052">
    <property type="component" value="Unassembled WGS sequence"/>
</dbReference>
<keyword evidence="4" id="KW-0964">Secreted</keyword>
<dbReference type="AlphaFoldDB" id="A0A919UPJ0"/>
<dbReference type="Pfam" id="PF00720">
    <property type="entry name" value="SSI"/>
    <property type="match status" value="1"/>
</dbReference>
<evidence type="ECO:0000256" key="1">
    <source>
        <dbReference type="ARBA" id="ARBA00004613"/>
    </source>
</evidence>
<sequence length="82" mass="8845">MLLACSPPQGSHPHAAEACAKLATVKGDISLLDPDRDSVCPMNFDPVTVSAVGSWDNWTLSFERTYGNACELRAMTGPIFDF</sequence>
<feature type="domain" description="Subtilisin inhibitor" evidence="9">
    <location>
        <begin position="2"/>
        <end position="68"/>
    </location>
</feature>
<evidence type="ECO:0000256" key="8">
    <source>
        <dbReference type="RuleBase" id="RU003471"/>
    </source>
</evidence>
<comment type="subcellular location">
    <subcellularLocation>
        <location evidence="1">Secreted</location>
    </subcellularLocation>
</comment>